<comment type="caution">
    <text evidence="2">The sequence shown here is derived from an EMBL/GenBank/DDBJ whole genome shotgun (WGS) entry which is preliminary data.</text>
</comment>
<evidence type="ECO:0000256" key="1">
    <source>
        <dbReference type="SAM" id="Coils"/>
    </source>
</evidence>
<accession>A0A1G2HP08</accession>
<proteinExistence type="predicted"/>
<dbReference type="STRING" id="1802200.A2812_03445"/>
<reference evidence="2 3" key="1">
    <citation type="journal article" date="2016" name="Nat. Commun.">
        <title>Thousands of microbial genomes shed light on interconnected biogeochemical processes in an aquifer system.</title>
        <authorList>
            <person name="Anantharaman K."/>
            <person name="Brown C.T."/>
            <person name="Hug L.A."/>
            <person name="Sharon I."/>
            <person name="Castelle C.J."/>
            <person name="Probst A.J."/>
            <person name="Thomas B.C."/>
            <person name="Singh A."/>
            <person name="Wilkins M.J."/>
            <person name="Karaoz U."/>
            <person name="Brodie E.L."/>
            <person name="Williams K.H."/>
            <person name="Hubbard S.S."/>
            <person name="Banfield J.F."/>
        </authorList>
    </citation>
    <scope>NUCLEOTIDE SEQUENCE [LARGE SCALE GENOMIC DNA]</scope>
</reference>
<evidence type="ECO:0000313" key="2">
    <source>
        <dbReference type="EMBL" id="OGZ64227.1"/>
    </source>
</evidence>
<dbReference type="Proteomes" id="UP000177190">
    <property type="component" value="Unassembled WGS sequence"/>
</dbReference>
<organism evidence="2 3">
    <name type="scientific">Candidatus Staskawiczbacteria bacterium RIFCSPHIGHO2_01_FULL_36_16</name>
    <dbReference type="NCBI Taxonomy" id="1802200"/>
    <lineage>
        <taxon>Bacteria</taxon>
        <taxon>Candidatus Staskawicziibacteriota</taxon>
    </lineage>
</organism>
<dbReference type="EMBL" id="MHOM01000025">
    <property type="protein sequence ID" value="OGZ64227.1"/>
    <property type="molecule type" value="Genomic_DNA"/>
</dbReference>
<keyword evidence="1" id="KW-0175">Coiled coil</keyword>
<dbReference type="AlphaFoldDB" id="A0A1G2HP08"/>
<feature type="coiled-coil region" evidence="1">
    <location>
        <begin position="9"/>
        <end position="36"/>
    </location>
</feature>
<gene>
    <name evidence="2" type="ORF">A2812_03445</name>
</gene>
<protein>
    <submittedName>
        <fullName evidence="2">Uncharacterized protein</fullName>
    </submittedName>
</protein>
<sequence length="84" mass="10004">MKEDFAELVEYLDEKFSNIDRQLENLKENKADKSDMNILFNAVDAYAKKADAFFQELVMLSHQINRHEKWLHQIAEKLGIKLEY</sequence>
<name>A0A1G2HP08_9BACT</name>
<evidence type="ECO:0000313" key="3">
    <source>
        <dbReference type="Proteomes" id="UP000177190"/>
    </source>
</evidence>